<dbReference type="InterPro" id="IPR016181">
    <property type="entry name" value="Acyl_CoA_acyltransferase"/>
</dbReference>
<organism evidence="2 3">
    <name type="scientific">Microvirga terricola</name>
    <dbReference type="NCBI Taxonomy" id="2719797"/>
    <lineage>
        <taxon>Bacteria</taxon>
        <taxon>Pseudomonadati</taxon>
        <taxon>Pseudomonadota</taxon>
        <taxon>Alphaproteobacteria</taxon>
        <taxon>Hyphomicrobiales</taxon>
        <taxon>Methylobacteriaceae</taxon>
        <taxon>Microvirga</taxon>
    </lineage>
</organism>
<proteinExistence type="predicted"/>
<evidence type="ECO:0000313" key="3">
    <source>
        <dbReference type="Proteomes" id="UP000707352"/>
    </source>
</evidence>
<dbReference type="EMBL" id="JAATJS010000002">
    <property type="protein sequence ID" value="NIX76492.1"/>
    <property type="molecule type" value="Genomic_DNA"/>
</dbReference>
<protein>
    <submittedName>
        <fullName evidence="2">GNAT family N-acetyltransferase</fullName>
    </submittedName>
</protein>
<evidence type="ECO:0000259" key="1">
    <source>
        <dbReference type="PROSITE" id="PS51186"/>
    </source>
</evidence>
<sequence length="265" mass="28553">MTDKALLSLYDSEVRAWIGQLSPGYVTELAGQVVRLIGPGEQAHDNAVLWTGLDSANADAAIAEQTAFFGSQGRAFEWKHFSHDEPFDLGARLQAAGFVPDDAETLVAFDVAQDPGDRPLPAGIRIERLDDPAACADIATVNGAVYGDSESAAWLAETIAQEKRAAPDSLSIYAAYANDEPISVGWMRHKRGDTFGGLFGGSTLAEWRGKGVYSALVAARAREALARGCRWLTVDCSPMSLPILERRGFRRLSVITPFIWSPPAS</sequence>
<accession>A0ABX0VA14</accession>
<dbReference type="PROSITE" id="PS51186">
    <property type="entry name" value="GNAT"/>
    <property type="match status" value="1"/>
</dbReference>
<dbReference type="Gene3D" id="3.40.630.30">
    <property type="match status" value="1"/>
</dbReference>
<comment type="caution">
    <text evidence="2">The sequence shown here is derived from an EMBL/GenBank/DDBJ whole genome shotgun (WGS) entry which is preliminary data.</text>
</comment>
<evidence type="ECO:0000313" key="2">
    <source>
        <dbReference type="EMBL" id="NIX76492.1"/>
    </source>
</evidence>
<dbReference type="Pfam" id="PF00583">
    <property type="entry name" value="Acetyltransf_1"/>
    <property type="match status" value="1"/>
</dbReference>
<gene>
    <name evidence="2" type="ORF">HB375_07655</name>
</gene>
<keyword evidence="3" id="KW-1185">Reference proteome</keyword>
<reference evidence="2 3" key="1">
    <citation type="submission" date="2020-03" db="EMBL/GenBank/DDBJ databases">
        <title>The genome sequence of Microvirga sp. c23x22.</title>
        <authorList>
            <person name="Zhang X."/>
        </authorList>
    </citation>
    <scope>NUCLEOTIDE SEQUENCE [LARGE SCALE GENOMIC DNA]</scope>
    <source>
        <strain evidence="3">c23x22</strain>
    </source>
</reference>
<feature type="domain" description="N-acetyltransferase" evidence="1">
    <location>
        <begin position="122"/>
        <end position="265"/>
    </location>
</feature>
<name>A0ABX0VA14_9HYPH</name>
<dbReference type="SUPFAM" id="SSF55729">
    <property type="entry name" value="Acyl-CoA N-acyltransferases (Nat)"/>
    <property type="match status" value="1"/>
</dbReference>
<dbReference type="InterPro" id="IPR000182">
    <property type="entry name" value="GNAT_dom"/>
</dbReference>
<dbReference type="RefSeq" id="WP_167672367.1">
    <property type="nucleotide sequence ID" value="NZ_JAATJS010000002.1"/>
</dbReference>
<dbReference type="Proteomes" id="UP000707352">
    <property type="component" value="Unassembled WGS sequence"/>
</dbReference>